<keyword evidence="2" id="KW-0732">Signal</keyword>
<evidence type="ECO:0000313" key="4">
    <source>
        <dbReference type="Proteomes" id="UP000419743"/>
    </source>
</evidence>
<reference evidence="3 4" key="1">
    <citation type="submission" date="2019-11" db="EMBL/GenBank/DDBJ databases">
        <authorList>
            <person name="Criscuolo A."/>
        </authorList>
    </citation>
    <scope>NUCLEOTIDE SEQUENCE [LARGE SCALE GENOMIC DNA]</scope>
    <source>
        <strain evidence="3">CIP111667</strain>
    </source>
</reference>
<name>A0A7M4DJW1_9MICO</name>
<dbReference type="RefSeq" id="WP_156741180.1">
    <property type="nucleotide sequence ID" value="NZ_CACRYJ010000034.1"/>
</dbReference>
<protein>
    <recommendedName>
        <fullName evidence="5">Histidine kinase</fullName>
    </recommendedName>
</protein>
<comment type="caution">
    <text evidence="3">The sequence shown here is derived from an EMBL/GenBank/DDBJ whole genome shotgun (WGS) entry which is preliminary data.</text>
</comment>
<dbReference type="Proteomes" id="UP000419743">
    <property type="component" value="Unassembled WGS sequence"/>
</dbReference>
<dbReference type="EMBL" id="CACRYJ010000034">
    <property type="protein sequence ID" value="VZO37346.1"/>
    <property type="molecule type" value="Genomic_DNA"/>
</dbReference>
<evidence type="ECO:0000256" key="2">
    <source>
        <dbReference type="SAM" id="SignalP"/>
    </source>
</evidence>
<evidence type="ECO:0008006" key="5">
    <source>
        <dbReference type="Google" id="ProtNLM"/>
    </source>
</evidence>
<dbReference type="Gene3D" id="1.20.5.1930">
    <property type="match status" value="1"/>
</dbReference>
<keyword evidence="1" id="KW-0472">Membrane</keyword>
<feature type="signal peptide" evidence="2">
    <location>
        <begin position="1"/>
        <end position="21"/>
    </location>
</feature>
<dbReference type="AlphaFoldDB" id="A0A7M4DJW1"/>
<organism evidence="3 4">
    <name type="scientific">Occultella aeris</name>
    <dbReference type="NCBI Taxonomy" id="2761496"/>
    <lineage>
        <taxon>Bacteria</taxon>
        <taxon>Bacillati</taxon>
        <taxon>Actinomycetota</taxon>
        <taxon>Actinomycetes</taxon>
        <taxon>Micrococcales</taxon>
        <taxon>Ruaniaceae</taxon>
        <taxon>Occultella</taxon>
    </lineage>
</organism>
<feature type="transmembrane region" description="Helical" evidence="1">
    <location>
        <begin position="58"/>
        <end position="79"/>
    </location>
</feature>
<keyword evidence="1" id="KW-0812">Transmembrane</keyword>
<evidence type="ECO:0000313" key="3">
    <source>
        <dbReference type="EMBL" id="VZO37346.1"/>
    </source>
</evidence>
<accession>A0A7M4DJW1</accession>
<evidence type="ECO:0000256" key="1">
    <source>
        <dbReference type="SAM" id="Phobius"/>
    </source>
</evidence>
<keyword evidence="1" id="KW-1133">Transmembrane helix</keyword>
<feature type="chain" id="PRO_5029826770" description="Histidine kinase" evidence="2">
    <location>
        <begin position="22"/>
        <end position="121"/>
    </location>
</feature>
<sequence>MWTSIVALVAVTWVLAPRATAASTVAGGLAVVVVWVLLPDSRLFYRDGSGHVDELTNLWFLTAIVVIGWVGILAVDAGWRAAVRMREARALRSHAVRVETRASERARLARDLHDVVAQRGG</sequence>
<gene>
    <name evidence="3" type="ORF">HALOF300_02421</name>
</gene>
<keyword evidence="4" id="KW-1185">Reference proteome</keyword>
<proteinExistence type="predicted"/>